<gene>
    <name evidence="2" type="ORF">C1E23_20865</name>
</gene>
<dbReference type="PANTHER" id="PTHR46889:SF4">
    <property type="entry name" value="TRANSPOSASE INSO FOR INSERTION SEQUENCE ELEMENT IS911B-RELATED"/>
    <property type="match status" value="1"/>
</dbReference>
<dbReference type="SUPFAM" id="SSF53098">
    <property type="entry name" value="Ribonuclease H-like"/>
    <property type="match status" value="1"/>
</dbReference>
<dbReference type="EMBL" id="PPSX01000147">
    <property type="protein sequence ID" value="RZQ51189.1"/>
    <property type="molecule type" value="Genomic_DNA"/>
</dbReference>
<feature type="domain" description="Integrase catalytic" evidence="1">
    <location>
        <begin position="104"/>
        <end position="265"/>
    </location>
</feature>
<dbReference type="InterPro" id="IPR048020">
    <property type="entry name" value="Transpos_IS3"/>
</dbReference>
<dbReference type="GO" id="GO:0015074">
    <property type="term" value="P:DNA integration"/>
    <property type="evidence" value="ECO:0007669"/>
    <property type="project" value="InterPro"/>
</dbReference>
<evidence type="ECO:0000313" key="2">
    <source>
        <dbReference type="EMBL" id="RZQ51189.1"/>
    </source>
</evidence>
<protein>
    <recommendedName>
        <fullName evidence="1">Integrase catalytic domain-containing protein</fullName>
    </recommendedName>
</protein>
<dbReference type="AlphaFoldDB" id="A0A4Q7IIJ1"/>
<dbReference type="PANTHER" id="PTHR46889">
    <property type="entry name" value="TRANSPOSASE INSF FOR INSERTION SEQUENCE IS3B-RELATED"/>
    <property type="match status" value="1"/>
</dbReference>
<comment type="caution">
    <text evidence="2">The sequence shown here is derived from an EMBL/GenBank/DDBJ whole genome shotgun (WGS) entry which is preliminary data.</text>
</comment>
<dbReference type="Pfam" id="PF13333">
    <property type="entry name" value="rve_2"/>
    <property type="match status" value="1"/>
</dbReference>
<name>A0A4Q7IIJ1_9GAMM</name>
<evidence type="ECO:0000313" key="3">
    <source>
        <dbReference type="Proteomes" id="UP000291338"/>
    </source>
</evidence>
<dbReference type="Pfam" id="PF13276">
    <property type="entry name" value="HTH_21"/>
    <property type="match status" value="1"/>
</dbReference>
<dbReference type="InterPro" id="IPR001584">
    <property type="entry name" value="Integrase_cat-core"/>
</dbReference>
<dbReference type="Pfam" id="PF00665">
    <property type="entry name" value="rve"/>
    <property type="match status" value="1"/>
</dbReference>
<dbReference type="InterPro" id="IPR012337">
    <property type="entry name" value="RNaseH-like_sf"/>
</dbReference>
<sequence length="277" mass="32430">MCRVYGVSRHGYYAWKRRGKSNRTFEDEALTDEIFKIWHQSGKVYGSPKITQALKQQGFRVSQKRVARLMRENGIKARVATFYRNNKKLKDFVAAIPNRELDVMANKPDQVWVGDVTYLKVKGEWRYLSVIMDKCSRKVVGWSLKDTRDASLTLKSLKQALKNRKPEAGLVFHSDRGIEYRARLYSKRLEQRGIIQSMNRPKVMNDNAHMESFFHNFKAERYHGRKFNCESSLRGVITRYIGFYNNQRLHSSLGYLPPSEYERKINKDNNLMCAKAG</sequence>
<reference evidence="2 3" key="1">
    <citation type="submission" date="2018-01" db="EMBL/GenBank/DDBJ databases">
        <title>Co-occurrence of chitin degradation, pigmentation and bioactivity in marine Pseudoalteromonas.</title>
        <authorList>
            <person name="Paulsen S."/>
            <person name="Gram L."/>
            <person name="Machado H."/>
        </authorList>
    </citation>
    <scope>NUCLEOTIDE SEQUENCE [LARGE SCALE GENOMIC DNA]</scope>
    <source>
        <strain evidence="2 3">S3898</strain>
    </source>
</reference>
<proteinExistence type="predicted"/>
<dbReference type="PROSITE" id="PS50994">
    <property type="entry name" value="INTEGRASE"/>
    <property type="match status" value="1"/>
</dbReference>
<accession>A0A4Q7IIJ1</accession>
<dbReference type="GO" id="GO:0003676">
    <property type="term" value="F:nucleic acid binding"/>
    <property type="evidence" value="ECO:0007669"/>
    <property type="project" value="InterPro"/>
</dbReference>
<dbReference type="Proteomes" id="UP000291338">
    <property type="component" value="Unassembled WGS sequence"/>
</dbReference>
<dbReference type="InterPro" id="IPR050900">
    <property type="entry name" value="Transposase_IS3/IS150/IS904"/>
</dbReference>
<evidence type="ECO:0000259" key="1">
    <source>
        <dbReference type="PROSITE" id="PS50994"/>
    </source>
</evidence>
<dbReference type="NCBIfam" id="NF033516">
    <property type="entry name" value="transpos_IS3"/>
    <property type="match status" value="1"/>
</dbReference>
<organism evidence="2 3">
    <name type="scientific">Pseudoalteromonas phenolica</name>
    <dbReference type="NCBI Taxonomy" id="161398"/>
    <lineage>
        <taxon>Bacteria</taxon>
        <taxon>Pseudomonadati</taxon>
        <taxon>Pseudomonadota</taxon>
        <taxon>Gammaproteobacteria</taxon>
        <taxon>Alteromonadales</taxon>
        <taxon>Pseudoalteromonadaceae</taxon>
        <taxon>Pseudoalteromonas</taxon>
    </lineage>
</organism>
<dbReference type="InterPro" id="IPR025948">
    <property type="entry name" value="HTH-like_dom"/>
</dbReference>
<dbReference type="Gene3D" id="3.30.420.10">
    <property type="entry name" value="Ribonuclease H-like superfamily/Ribonuclease H"/>
    <property type="match status" value="1"/>
</dbReference>
<dbReference type="InterPro" id="IPR036397">
    <property type="entry name" value="RNaseH_sf"/>
</dbReference>